<dbReference type="InterPro" id="IPR043145">
    <property type="entry name" value="Znf_ZZ_sf"/>
</dbReference>
<dbReference type="GO" id="GO:0005080">
    <property type="term" value="F:protein kinase C binding"/>
    <property type="evidence" value="ECO:0007669"/>
    <property type="project" value="TreeGrafter"/>
</dbReference>
<keyword evidence="3" id="KW-0963">Cytoplasm</keyword>
<dbReference type="AlphaFoldDB" id="A0A1S3IQF4"/>
<dbReference type="GeneID" id="106166208"/>
<dbReference type="PROSITE" id="PS50135">
    <property type="entry name" value="ZF_ZZ_2"/>
    <property type="match status" value="1"/>
</dbReference>
<feature type="compositionally biased region" description="Basic and acidic residues" evidence="9">
    <location>
        <begin position="352"/>
        <end position="362"/>
    </location>
</feature>
<organism evidence="12 13">
    <name type="scientific">Lingula anatina</name>
    <name type="common">Brachiopod</name>
    <name type="synonym">Lingula unguis</name>
    <dbReference type="NCBI Taxonomy" id="7574"/>
    <lineage>
        <taxon>Eukaryota</taxon>
        <taxon>Metazoa</taxon>
        <taxon>Spiralia</taxon>
        <taxon>Lophotrochozoa</taxon>
        <taxon>Brachiopoda</taxon>
        <taxon>Linguliformea</taxon>
        <taxon>Lingulata</taxon>
        <taxon>Lingulida</taxon>
        <taxon>Linguloidea</taxon>
        <taxon>Lingulidae</taxon>
        <taxon>Lingula</taxon>
    </lineage>
</organism>
<evidence type="ECO:0000256" key="1">
    <source>
        <dbReference type="ARBA" id="ARBA00004123"/>
    </source>
</evidence>
<protein>
    <submittedName>
        <fullName evidence="13">Sequestosome-1</fullName>
    </submittedName>
</protein>
<evidence type="ECO:0000313" key="12">
    <source>
        <dbReference type="Proteomes" id="UP000085678"/>
    </source>
</evidence>
<dbReference type="Pfam" id="PF16577">
    <property type="entry name" value="UBA_5"/>
    <property type="match status" value="1"/>
</dbReference>
<keyword evidence="7" id="KW-0539">Nucleus</keyword>
<dbReference type="SMART" id="SM00666">
    <property type="entry name" value="PB1"/>
    <property type="match status" value="1"/>
</dbReference>
<dbReference type="InterPro" id="IPR034866">
    <property type="entry name" value="PB1_p62"/>
</dbReference>
<dbReference type="GO" id="GO:0008270">
    <property type="term" value="F:zinc ion binding"/>
    <property type="evidence" value="ECO:0007669"/>
    <property type="project" value="UniProtKB-KW"/>
</dbReference>
<dbReference type="InParanoid" id="A0A1S3IQF4"/>
<dbReference type="Pfam" id="PF00569">
    <property type="entry name" value="ZZ"/>
    <property type="match status" value="1"/>
</dbReference>
<feature type="region of interest" description="Disordered" evidence="9">
    <location>
        <begin position="168"/>
        <end position="193"/>
    </location>
</feature>
<feature type="compositionally biased region" description="Low complexity" evidence="9">
    <location>
        <begin position="329"/>
        <end position="349"/>
    </location>
</feature>
<dbReference type="CDD" id="cd02340">
    <property type="entry name" value="ZZ_NBR1_like"/>
    <property type="match status" value="1"/>
</dbReference>
<dbReference type="Proteomes" id="UP000085678">
    <property type="component" value="Unplaced"/>
</dbReference>
<name>A0A1S3IQF4_LINAN</name>
<dbReference type="GO" id="GO:0005634">
    <property type="term" value="C:nucleus"/>
    <property type="evidence" value="ECO:0007669"/>
    <property type="project" value="UniProtKB-SubCell"/>
</dbReference>
<dbReference type="FunFam" id="3.30.60.90:FF:000016">
    <property type="entry name" value="Refractory to sigma P"/>
    <property type="match status" value="1"/>
</dbReference>
<dbReference type="OrthoDB" id="441278at2759"/>
<dbReference type="STRING" id="7574.A0A1S3IQF4"/>
<dbReference type="SMART" id="SM00291">
    <property type="entry name" value="ZnF_ZZ"/>
    <property type="match status" value="1"/>
</dbReference>
<dbReference type="InterPro" id="IPR053793">
    <property type="entry name" value="PB1-like"/>
</dbReference>
<dbReference type="FunCoup" id="A0A1S3IQF4">
    <property type="interactions" value="112"/>
</dbReference>
<dbReference type="RefSeq" id="XP_013400141.1">
    <property type="nucleotide sequence ID" value="XM_013544687.1"/>
</dbReference>
<keyword evidence="5 8" id="KW-0863">Zinc-finger</keyword>
<dbReference type="FunFam" id="3.10.20.90:FF:000320">
    <property type="entry name" value="Predicted protein"/>
    <property type="match status" value="1"/>
</dbReference>
<evidence type="ECO:0000259" key="11">
    <source>
        <dbReference type="PROSITE" id="PS51745"/>
    </source>
</evidence>
<evidence type="ECO:0000256" key="6">
    <source>
        <dbReference type="ARBA" id="ARBA00022833"/>
    </source>
</evidence>
<gene>
    <name evidence="13" type="primary">LOC106166208</name>
</gene>
<dbReference type="CDD" id="cd14320">
    <property type="entry name" value="UBA_SQSTM"/>
    <property type="match status" value="1"/>
</dbReference>
<accession>A0A1S3IQF4</accession>
<dbReference type="PANTHER" id="PTHR15090:SF0">
    <property type="entry name" value="SEQUESTOSOME-1"/>
    <property type="match status" value="1"/>
</dbReference>
<dbReference type="SUPFAM" id="SSF57850">
    <property type="entry name" value="RING/U-box"/>
    <property type="match status" value="1"/>
</dbReference>
<proteinExistence type="predicted"/>
<dbReference type="GO" id="GO:0016235">
    <property type="term" value="C:aggresome"/>
    <property type="evidence" value="ECO:0007669"/>
    <property type="project" value="TreeGrafter"/>
</dbReference>
<sequence>MSLTVKAYLEKQGQQPEIRRFTIDQDVATNFSYFCKKTAQIFPSLASENFSLYWKDVEGDNIAFSSDDELTEALGQIQGDIFKVYITETGAPKQQPQEEEGYEKVHHPGVVCDGCEGQIYGPRFKCMICPDYDLCGSCEGKGLHTEHDMVRIAQPGCHGPFMGGFFPPPPPYNQGGRHGGPGPWRGHGPRGPRVSCGSCEMPWGGHKGNGPPKWMKKCFKKAWLHNMMNQQQKQQGEGEQQQQEEPNGQPPEEGATAAGSAEGGQQNANSAPGDFLKSVGESVAAMLDPLGIDVEVDVEHKGKRQRCRDGNWVPWWQQFAMWGGAPPYQTQGQGQGQNQGQSQASTTTSKDQGPKEGEKATAMEEDTGELTDASKAPVVSSAPPLDEPMQDAAPDQKQGSDTENGWTVIDGQPGPSGASQQGQQPLYPQLSQTPPHPNPKVADALVKMKQMGFSDEDGWLTRLLESKNGDIVKVLDALKPQN</sequence>
<keyword evidence="4" id="KW-0479">Metal-binding</keyword>
<dbReference type="Pfam" id="PF00564">
    <property type="entry name" value="PB1"/>
    <property type="match status" value="1"/>
</dbReference>
<dbReference type="GO" id="GO:0000423">
    <property type="term" value="P:mitophagy"/>
    <property type="evidence" value="ECO:0007669"/>
    <property type="project" value="TreeGrafter"/>
</dbReference>
<feature type="domain" description="ZZ-type" evidence="10">
    <location>
        <begin position="107"/>
        <end position="157"/>
    </location>
</feature>
<feature type="region of interest" description="Disordered" evidence="9">
    <location>
        <begin position="229"/>
        <end position="275"/>
    </location>
</feature>
<feature type="compositionally biased region" description="Gly residues" evidence="9">
    <location>
        <begin position="176"/>
        <end position="185"/>
    </location>
</feature>
<evidence type="ECO:0000256" key="4">
    <source>
        <dbReference type="ARBA" id="ARBA00022723"/>
    </source>
</evidence>
<dbReference type="InterPro" id="IPR052260">
    <property type="entry name" value="Autophagy_Rcpt_SigReg"/>
</dbReference>
<dbReference type="GO" id="GO:0070530">
    <property type="term" value="F:K63-linked polyubiquitin modification-dependent protein binding"/>
    <property type="evidence" value="ECO:0007669"/>
    <property type="project" value="TreeGrafter"/>
</dbReference>
<evidence type="ECO:0000259" key="10">
    <source>
        <dbReference type="PROSITE" id="PS50135"/>
    </source>
</evidence>
<dbReference type="GO" id="GO:0007032">
    <property type="term" value="P:endosome organization"/>
    <property type="evidence" value="ECO:0007669"/>
    <property type="project" value="TreeGrafter"/>
</dbReference>
<dbReference type="PANTHER" id="PTHR15090">
    <property type="entry name" value="SEQUESTOSOME 1-RELATED"/>
    <property type="match status" value="1"/>
</dbReference>
<dbReference type="InterPro" id="IPR000433">
    <property type="entry name" value="Znf_ZZ"/>
</dbReference>
<feature type="region of interest" description="Disordered" evidence="9">
    <location>
        <begin position="324"/>
        <end position="441"/>
    </location>
</feature>
<comment type="subcellular location">
    <subcellularLocation>
        <location evidence="2">Cytoplasm</location>
    </subcellularLocation>
    <subcellularLocation>
        <location evidence="1">Nucleus</location>
    </subcellularLocation>
</comment>
<dbReference type="SUPFAM" id="SSF46934">
    <property type="entry name" value="UBA-like"/>
    <property type="match status" value="1"/>
</dbReference>
<evidence type="ECO:0000256" key="2">
    <source>
        <dbReference type="ARBA" id="ARBA00004496"/>
    </source>
</evidence>
<dbReference type="KEGG" id="lak:106166208"/>
<evidence type="ECO:0000256" key="7">
    <source>
        <dbReference type="ARBA" id="ARBA00023242"/>
    </source>
</evidence>
<dbReference type="GO" id="GO:0035973">
    <property type="term" value="P:aggrephagy"/>
    <property type="evidence" value="ECO:0007669"/>
    <property type="project" value="TreeGrafter"/>
</dbReference>
<dbReference type="InterPro" id="IPR033741">
    <property type="entry name" value="SQSTM_UBA"/>
</dbReference>
<dbReference type="Gene3D" id="1.10.8.10">
    <property type="entry name" value="DNA helicase RuvA subunit, C-terminal domain"/>
    <property type="match status" value="1"/>
</dbReference>
<dbReference type="CDD" id="cd06402">
    <property type="entry name" value="PB1_p62"/>
    <property type="match status" value="1"/>
</dbReference>
<dbReference type="InterPro" id="IPR009060">
    <property type="entry name" value="UBA-like_sf"/>
</dbReference>
<feature type="compositionally biased region" description="Low complexity" evidence="9">
    <location>
        <begin position="230"/>
        <end position="264"/>
    </location>
</feature>
<dbReference type="PROSITE" id="PS51745">
    <property type="entry name" value="PB1"/>
    <property type="match status" value="1"/>
</dbReference>
<dbReference type="SUPFAM" id="SSF54277">
    <property type="entry name" value="CAD &amp; PB1 domains"/>
    <property type="match status" value="1"/>
</dbReference>
<reference evidence="13" key="1">
    <citation type="submission" date="2025-08" db="UniProtKB">
        <authorList>
            <consortium name="RefSeq"/>
        </authorList>
    </citation>
    <scope>IDENTIFICATION</scope>
    <source>
        <tissue evidence="13">Gonads</tissue>
    </source>
</reference>
<feature type="compositionally biased region" description="Low complexity" evidence="9">
    <location>
        <begin position="411"/>
        <end position="425"/>
    </location>
</feature>
<dbReference type="Gene3D" id="3.10.20.90">
    <property type="entry name" value="Phosphatidylinositol 3-kinase Catalytic Subunit, Chain A, domain 1"/>
    <property type="match status" value="1"/>
</dbReference>
<dbReference type="PROSITE" id="PS01357">
    <property type="entry name" value="ZF_ZZ_1"/>
    <property type="match status" value="1"/>
</dbReference>
<dbReference type="InterPro" id="IPR000270">
    <property type="entry name" value="PB1_dom"/>
</dbReference>
<keyword evidence="12" id="KW-1185">Reference proteome</keyword>
<keyword evidence="6" id="KW-0862">Zinc</keyword>
<evidence type="ECO:0000313" key="13">
    <source>
        <dbReference type="RefSeq" id="XP_013400141.1"/>
    </source>
</evidence>
<evidence type="ECO:0000256" key="3">
    <source>
        <dbReference type="ARBA" id="ARBA00022490"/>
    </source>
</evidence>
<evidence type="ECO:0000256" key="9">
    <source>
        <dbReference type="SAM" id="MobiDB-lite"/>
    </source>
</evidence>
<dbReference type="GO" id="GO:0044753">
    <property type="term" value="C:amphisome"/>
    <property type="evidence" value="ECO:0007669"/>
    <property type="project" value="TreeGrafter"/>
</dbReference>
<dbReference type="Gene3D" id="3.30.60.90">
    <property type="match status" value="1"/>
</dbReference>
<evidence type="ECO:0000256" key="5">
    <source>
        <dbReference type="ARBA" id="ARBA00022771"/>
    </source>
</evidence>
<feature type="domain" description="PB1" evidence="11">
    <location>
        <begin position="2"/>
        <end position="89"/>
    </location>
</feature>
<evidence type="ECO:0000256" key="8">
    <source>
        <dbReference type="PROSITE-ProRule" id="PRU00228"/>
    </source>
</evidence>